<feature type="domain" description="C3H1-type" evidence="10">
    <location>
        <begin position="11"/>
        <end position="38"/>
    </location>
</feature>
<keyword evidence="4 7" id="KW-0479">Metal-binding</keyword>
<dbReference type="EC" id="2.3.2.27" evidence="2"/>
<dbReference type="KEGG" id="soy:115878466"/>
<dbReference type="PROSITE" id="PS00518">
    <property type="entry name" value="ZF_RING_1"/>
    <property type="match status" value="1"/>
</dbReference>
<evidence type="ECO:0000256" key="2">
    <source>
        <dbReference type="ARBA" id="ARBA00012483"/>
    </source>
</evidence>
<evidence type="ECO:0000259" key="10">
    <source>
        <dbReference type="PROSITE" id="PS50103"/>
    </source>
</evidence>
<evidence type="ECO:0000313" key="11">
    <source>
        <dbReference type="Proteomes" id="UP000504635"/>
    </source>
</evidence>
<dbReference type="GO" id="GO:0000209">
    <property type="term" value="P:protein polyubiquitination"/>
    <property type="evidence" value="ECO:0007669"/>
    <property type="project" value="InterPro"/>
</dbReference>
<dbReference type="SUPFAM" id="SSF57850">
    <property type="entry name" value="RING/U-box"/>
    <property type="match status" value="1"/>
</dbReference>
<comment type="catalytic activity">
    <reaction evidence="1">
        <text>S-ubiquitinyl-[E2 ubiquitin-conjugating enzyme]-L-cysteine + [acceptor protein]-L-lysine = [E2 ubiquitin-conjugating enzyme]-L-cysteine + N(6)-ubiquitinyl-[acceptor protein]-L-lysine.</text>
        <dbReference type="EC" id="2.3.2.27"/>
    </reaction>
</comment>
<evidence type="ECO:0000259" key="9">
    <source>
        <dbReference type="PROSITE" id="PS50089"/>
    </source>
</evidence>
<keyword evidence="5 7" id="KW-0863">Zinc-finger</keyword>
<dbReference type="InterPro" id="IPR013083">
    <property type="entry name" value="Znf_RING/FYVE/PHD"/>
</dbReference>
<dbReference type="InterPro" id="IPR000571">
    <property type="entry name" value="Znf_CCCH"/>
</dbReference>
<dbReference type="AlphaFoldDB" id="A0A6J2XJK9"/>
<dbReference type="GO" id="GO:0008270">
    <property type="term" value="F:zinc ion binding"/>
    <property type="evidence" value="ECO:0007669"/>
    <property type="project" value="UniProtKB-KW"/>
</dbReference>
<feature type="domain" description="RING-type" evidence="9">
    <location>
        <begin position="106"/>
        <end position="160"/>
    </location>
</feature>
<dbReference type="GeneID" id="115878466"/>
<evidence type="ECO:0000256" key="3">
    <source>
        <dbReference type="ARBA" id="ARBA00022679"/>
    </source>
</evidence>
<evidence type="ECO:0000256" key="7">
    <source>
        <dbReference type="PROSITE-ProRule" id="PRU00723"/>
    </source>
</evidence>
<dbReference type="GO" id="GO:0061630">
    <property type="term" value="F:ubiquitin protein ligase activity"/>
    <property type="evidence" value="ECO:0007669"/>
    <property type="project" value="UniProtKB-EC"/>
</dbReference>
<accession>A0A6J2XJK9</accession>
<dbReference type="Pfam" id="PF13639">
    <property type="entry name" value="zf-RING_2"/>
    <property type="match status" value="1"/>
</dbReference>
<gene>
    <name evidence="12" type="primary">LOC115878466</name>
</gene>
<feature type="compositionally biased region" description="Polar residues" evidence="8">
    <location>
        <begin position="50"/>
        <end position="73"/>
    </location>
</feature>
<dbReference type="PANTHER" id="PTHR11224:SF10">
    <property type="entry name" value="IP09428P-RELATED"/>
    <property type="match status" value="1"/>
</dbReference>
<keyword evidence="3" id="KW-0808">Transferase</keyword>
<evidence type="ECO:0000256" key="1">
    <source>
        <dbReference type="ARBA" id="ARBA00000900"/>
    </source>
</evidence>
<keyword evidence="6 7" id="KW-0862">Zinc</keyword>
<protein>
    <recommendedName>
        <fullName evidence="2">RING-type E3 ubiquitin transferase</fullName>
        <ecNumber evidence="2">2.3.2.27</ecNumber>
    </recommendedName>
</protein>
<dbReference type="PANTHER" id="PTHR11224">
    <property type="entry name" value="MAKORIN-RELATED"/>
    <property type="match status" value="1"/>
</dbReference>
<proteinExistence type="predicted"/>
<keyword evidence="11" id="KW-1185">Reference proteome</keyword>
<sequence>MDFVEVNGAEYYRRRVCRFNLRGMCRFGSNCRNIHEDPVKDKEKVKTPQKKTNSNSPVISPKSAASSSGQTPRCAKNLTNKFGPSSSSSNEAIDLVRKAQSAEKSCGICFDTILEKVKVIEQKFGILPNCNHCYCFTCITKWRKTKEFDFSVAKACPECRIASDYVYPSRIWFEEKAEKDTFIANERSRMQKIHCRYYNRGTGRCPFGNTCVYLHALPDGTKMDVGPPKPRRRRASVDPDLVHEILYWLNDDDVFDWDEDDDLDLDDPTIAMQLYDRGDIRRYMALDRLMNMTSSDSDSDDYGYSELFA</sequence>
<dbReference type="SMART" id="SM00356">
    <property type="entry name" value="ZnF_C3H1"/>
    <property type="match status" value="2"/>
</dbReference>
<evidence type="ECO:0000256" key="8">
    <source>
        <dbReference type="SAM" id="MobiDB-lite"/>
    </source>
</evidence>
<evidence type="ECO:0000256" key="4">
    <source>
        <dbReference type="ARBA" id="ARBA00022723"/>
    </source>
</evidence>
<feature type="zinc finger region" description="C3H1-type" evidence="7">
    <location>
        <begin position="11"/>
        <end position="38"/>
    </location>
</feature>
<dbReference type="Gene3D" id="3.30.40.10">
    <property type="entry name" value="Zinc/RING finger domain, C3HC4 (zinc finger)"/>
    <property type="match status" value="1"/>
</dbReference>
<dbReference type="InterPro" id="IPR017907">
    <property type="entry name" value="Znf_RING_CS"/>
</dbReference>
<feature type="domain" description="C3H1-type" evidence="10">
    <location>
        <begin position="189"/>
        <end position="218"/>
    </location>
</feature>
<dbReference type="SMART" id="SM00184">
    <property type="entry name" value="RING"/>
    <property type="match status" value="1"/>
</dbReference>
<dbReference type="InterPro" id="IPR001841">
    <property type="entry name" value="Znf_RING"/>
</dbReference>
<dbReference type="PROSITE" id="PS50103">
    <property type="entry name" value="ZF_C3H1"/>
    <property type="match status" value="2"/>
</dbReference>
<evidence type="ECO:0000313" key="12">
    <source>
        <dbReference type="RefSeq" id="XP_030750844.1"/>
    </source>
</evidence>
<dbReference type="Proteomes" id="UP000504635">
    <property type="component" value="Unplaced"/>
</dbReference>
<dbReference type="RefSeq" id="XP_030750844.1">
    <property type="nucleotide sequence ID" value="XM_030894984.1"/>
</dbReference>
<organism evidence="11 12">
    <name type="scientific">Sitophilus oryzae</name>
    <name type="common">Rice weevil</name>
    <name type="synonym">Curculio oryzae</name>
    <dbReference type="NCBI Taxonomy" id="7048"/>
    <lineage>
        <taxon>Eukaryota</taxon>
        <taxon>Metazoa</taxon>
        <taxon>Ecdysozoa</taxon>
        <taxon>Arthropoda</taxon>
        <taxon>Hexapoda</taxon>
        <taxon>Insecta</taxon>
        <taxon>Pterygota</taxon>
        <taxon>Neoptera</taxon>
        <taxon>Endopterygota</taxon>
        <taxon>Coleoptera</taxon>
        <taxon>Polyphaga</taxon>
        <taxon>Cucujiformia</taxon>
        <taxon>Curculionidae</taxon>
        <taxon>Dryophthorinae</taxon>
        <taxon>Sitophilus</taxon>
    </lineage>
</organism>
<dbReference type="InterPro" id="IPR045072">
    <property type="entry name" value="MKRN-like"/>
</dbReference>
<dbReference type="Gene3D" id="4.10.1000.10">
    <property type="entry name" value="Zinc finger, CCCH-type"/>
    <property type="match status" value="1"/>
</dbReference>
<evidence type="ECO:0000256" key="5">
    <source>
        <dbReference type="ARBA" id="ARBA00022771"/>
    </source>
</evidence>
<dbReference type="InParanoid" id="A0A6J2XJK9"/>
<dbReference type="PROSITE" id="PS50089">
    <property type="entry name" value="ZF_RING_2"/>
    <property type="match status" value="1"/>
</dbReference>
<feature type="zinc finger region" description="C3H1-type" evidence="7">
    <location>
        <begin position="189"/>
        <end position="218"/>
    </location>
</feature>
<dbReference type="OrthoDB" id="411372at2759"/>
<reference evidence="12" key="1">
    <citation type="submission" date="2025-08" db="UniProtKB">
        <authorList>
            <consortium name="RefSeq"/>
        </authorList>
    </citation>
    <scope>IDENTIFICATION</scope>
    <source>
        <tissue evidence="12">Gonads</tissue>
    </source>
</reference>
<feature type="region of interest" description="Disordered" evidence="8">
    <location>
        <begin position="39"/>
        <end position="73"/>
    </location>
</feature>
<evidence type="ECO:0000256" key="6">
    <source>
        <dbReference type="ARBA" id="ARBA00022833"/>
    </source>
</evidence>
<name>A0A6J2XJK9_SITOR</name>